<dbReference type="AlphaFoldDB" id="A0A026WY92"/>
<protein>
    <submittedName>
        <fullName evidence="2">Uncharacterized protein</fullName>
    </submittedName>
</protein>
<feature type="transmembrane region" description="Helical" evidence="1">
    <location>
        <begin position="45"/>
        <end position="63"/>
    </location>
</feature>
<dbReference type="Proteomes" id="UP000053097">
    <property type="component" value="Unassembled WGS sequence"/>
</dbReference>
<name>A0A026WY92_OOCBI</name>
<reference evidence="2 3" key="1">
    <citation type="journal article" date="2014" name="Curr. Biol.">
        <title>The genome of the clonal raider ant Cerapachys biroi.</title>
        <authorList>
            <person name="Oxley P.R."/>
            <person name="Ji L."/>
            <person name="Fetter-Pruneda I."/>
            <person name="McKenzie S.K."/>
            <person name="Li C."/>
            <person name="Hu H."/>
            <person name="Zhang G."/>
            <person name="Kronauer D.J."/>
        </authorList>
    </citation>
    <scope>NUCLEOTIDE SEQUENCE [LARGE SCALE GENOMIC DNA]</scope>
</reference>
<accession>A0A026WY92</accession>
<keyword evidence="1" id="KW-0472">Membrane</keyword>
<evidence type="ECO:0000313" key="2">
    <source>
        <dbReference type="EMBL" id="EZA60798.1"/>
    </source>
</evidence>
<dbReference type="EMBL" id="KK107066">
    <property type="protein sequence ID" value="EZA60798.1"/>
    <property type="molecule type" value="Genomic_DNA"/>
</dbReference>
<sequence>MWTDEATFTRGGIINHRNSHVWAHENPRTVREYRFQHEFTRSPDLTPNNGIFVFVIIFRLYYLKRTRILVETL</sequence>
<evidence type="ECO:0000313" key="3">
    <source>
        <dbReference type="Proteomes" id="UP000053097"/>
    </source>
</evidence>
<organism evidence="2 3">
    <name type="scientific">Ooceraea biroi</name>
    <name type="common">Clonal raider ant</name>
    <name type="synonym">Cerapachys biroi</name>
    <dbReference type="NCBI Taxonomy" id="2015173"/>
    <lineage>
        <taxon>Eukaryota</taxon>
        <taxon>Metazoa</taxon>
        <taxon>Ecdysozoa</taxon>
        <taxon>Arthropoda</taxon>
        <taxon>Hexapoda</taxon>
        <taxon>Insecta</taxon>
        <taxon>Pterygota</taxon>
        <taxon>Neoptera</taxon>
        <taxon>Endopterygota</taxon>
        <taxon>Hymenoptera</taxon>
        <taxon>Apocrita</taxon>
        <taxon>Aculeata</taxon>
        <taxon>Formicoidea</taxon>
        <taxon>Formicidae</taxon>
        <taxon>Dorylinae</taxon>
        <taxon>Ooceraea</taxon>
    </lineage>
</organism>
<keyword evidence="1" id="KW-0812">Transmembrane</keyword>
<evidence type="ECO:0000256" key="1">
    <source>
        <dbReference type="SAM" id="Phobius"/>
    </source>
</evidence>
<gene>
    <name evidence="2" type="ORF">X777_13787</name>
</gene>
<proteinExistence type="predicted"/>
<keyword evidence="1" id="KW-1133">Transmembrane helix</keyword>
<keyword evidence="3" id="KW-1185">Reference proteome</keyword>